<dbReference type="GO" id="GO:0008081">
    <property type="term" value="F:phosphoric diester hydrolase activity"/>
    <property type="evidence" value="ECO:0007669"/>
    <property type="project" value="InterPro"/>
</dbReference>
<reference evidence="3" key="1">
    <citation type="submission" date="2017-04" db="EMBL/GenBank/DDBJ databases">
        <authorList>
            <person name="Varghese N."/>
            <person name="Submissions S."/>
        </authorList>
    </citation>
    <scope>NUCLEOTIDE SEQUENCE [LARGE SCALE GENOMIC DNA]</scope>
    <source>
        <strain evidence="3">RKEM611</strain>
    </source>
</reference>
<dbReference type="InterPro" id="IPR017946">
    <property type="entry name" value="PLC-like_Pdiesterase_TIM-brl"/>
</dbReference>
<dbReference type="Pfam" id="PF03009">
    <property type="entry name" value="GDPD"/>
    <property type="match status" value="1"/>
</dbReference>
<dbReference type="RefSeq" id="WP_132314604.1">
    <property type="nucleotide sequence ID" value="NZ_FWZT01000001.1"/>
</dbReference>
<evidence type="ECO:0000259" key="1">
    <source>
        <dbReference type="PROSITE" id="PS51704"/>
    </source>
</evidence>
<evidence type="ECO:0000313" key="2">
    <source>
        <dbReference type="EMBL" id="SME89558.1"/>
    </source>
</evidence>
<dbReference type="InterPro" id="IPR030395">
    <property type="entry name" value="GP_PDE_dom"/>
</dbReference>
<organism evidence="2 3">
    <name type="scientific">Pseudobacteriovorax antillogorgiicola</name>
    <dbReference type="NCBI Taxonomy" id="1513793"/>
    <lineage>
        <taxon>Bacteria</taxon>
        <taxon>Pseudomonadati</taxon>
        <taxon>Bdellovibrionota</taxon>
        <taxon>Oligoflexia</taxon>
        <taxon>Oligoflexales</taxon>
        <taxon>Pseudobacteriovoracaceae</taxon>
        <taxon>Pseudobacteriovorax</taxon>
    </lineage>
</organism>
<dbReference type="AlphaFoldDB" id="A0A1Y6B3G5"/>
<keyword evidence="3" id="KW-1185">Reference proteome</keyword>
<dbReference type="PANTHER" id="PTHR46211:SF14">
    <property type="entry name" value="GLYCEROPHOSPHODIESTER PHOSPHODIESTERASE"/>
    <property type="match status" value="1"/>
</dbReference>
<name>A0A1Y6B3G5_9BACT</name>
<dbReference type="SUPFAM" id="SSF51695">
    <property type="entry name" value="PLC-like phosphodiesterases"/>
    <property type="match status" value="1"/>
</dbReference>
<dbReference type="PANTHER" id="PTHR46211">
    <property type="entry name" value="GLYCEROPHOSPHORYL DIESTER PHOSPHODIESTERASE"/>
    <property type="match status" value="1"/>
</dbReference>
<protein>
    <submittedName>
        <fullName evidence="2">Glycerophosphoryl diester phosphodiesterase</fullName>
    </submittedName>
</protein>
<dbReference type="Gene3D" id="3.20.20.190">
    <property type="entry name" value="Phosphatidylinositol (PI) phosphodiesterase"/>
    <property type="match status" value="1"/>
</dbReference>
<accession>A0A1Y6B3G5</accession>
<gene>
    <name evidence="2" type="ORF">SAMN06296036_101273</name>
</gene>
<dbReference type="OrthoDB" id="9795622at2"/>
<dbReference type="STRING" id="1513793.SAMN06296036_101273"/>
<proteinExistence type="predicted"/>
<sequence>MSPINWISHRGFHQEHVENTKAAFDAALEAGFASLETDLRTTVDGHIVLHHDSSMERTAGRDICVEDMTLVQFKETQLVDGQFGMSLEEFLTEYAAYNWIFDIKPESAERSIQLLAAWASDRDAQHWLLAHARFLLWSAEHDRLLLTKFPGATTLARESECRRAGFSMLLGASFLSGVKPNRVYALPPSFCGIPLFKPKLVEKYRSRGGRVLAYLPERNVEVDMAIKAGVDEILTNGLPQHET</sequence>
<dbReference type="GO" id="GO:0006629">
    <property type="term" value="P:lipid metabolic process"/>
    <property type="evidence" value="ECO:0007669"/>
    <property type="project" value="InterPro"/>
</dbReference>
<evidence type="ECO:0000313" key="3">
    <source>
        <dbReference type="Proteomes" id="UP000192907"/>
    </source>
</evidence>
<dbReference type="EMBL" id="FWZT01000001">
    <property type="protein sequence ID" value="SME89558.1"/>
    <property type="molecule type" value="Genomic_DNA"/>
</dbReference>
<feature type="domain" description="GP-PDE" evidence="1">
    <location>
        <begin position="4"/>
        <end position="243"/>
    </location>
</feature>
<dbReference type="PROSITE" id="PS51704">
    <property type="entry name" value="GP_PDE"/>
    <property type="match status" value="1"/>
</dbReference>
<dbReference type="Proteomes" id="UP000192907">
    <property type="component" value="Unassembled WGS sequence"/>
</dbReference>